<dbReference type="CDD" id="cd00884">
    <property type="entry name" value="beta_CA_cladeB"/>
    <property type="match status" value="1"/>
</dbReference>
<keyword evidence="4" id="KW-0479">Metal-binding</keyword>
<keyword evidence="6 8" id="KW-0456">Lyase</keyword>
<dbReference type="Gene3D" id="3.40.1050.10">
    <property type="entry name" value="Carbonic anhydrase"/>
    <property type="match status" value="1"/>
</dbReference>
<dbReference type="PROSITE" id="PS00704">
    <property type="entry name" value="PROK_CO2_ANHYDRASE_1"/>
    <property type="match status" value="1"/>
</dbReference>
<accession>A0ABS8KCD0</accession>
<dbReference type="Proteomes" id="UP001430614">
    <property type="component" value="Unassembled WGS sequence"/>
</dbReference>
<evidence type="ECO:0000313" key="9">
    <source>
        <dbReference type="EMBL" id="MCC8402421.1"/>
    </source>
</evidence>
<comment type="function">
    <text evidence="8">Reversible hydration of carbon dioxide.</text>
</comment>
<dbReference type="PANTHER" id="PTHR11002">
    <property type="entry name" value="CARBONIC ANHYDRASE"/>
    <property type="match status" value="1"/>
</dbReference>
<sequence>MRKLIMGIVEFREKMLPQYVRKFSELALAQTPDALFITCSDSRVVPDLLASTHPGDLFTMRNVGNLIPPATAEGVSTGDLSEASAIEYAVLVLKVANIVVCGHSECGAMKAVYTRKAKLKTPNLDKWLYHANNAAFRLEHEGPLDETLKPHDQLSQLNVLVQIEHLMTYPIVRQQVAAGALVLSGWWFDIATGDMYAYERASRSFAVIDRAMAERMIARLASRANAYGRQSRGSDGV</sequence>
<dbReference type="RefSeq" id="WP_230561279.1">
    <property type="nucleotide sequence ID" value="NZ_JAJITC010000005.1"/>
</dbReference>
<proteinExistence type="inferred from homology"/>
<dbReference type="EC" id="4.2.1.1" evidence="3 8"/>
<keyword evidence="5 8" id="KW-0862">Zinc</keyword>
<evidence type="ECO:0000313" key="10">
    <source>
        <dbReference type="Proteomes" id="UP001430614"/>
    </source>
</evidence>
<comment type="catalytic activity">
    <reaction evidence="7 8">
        <text>hydrogencarbonate + H(+) = CO2 + H2O</text>
        <dbReference type="Rhea" id="RHEA:10748"/>
        <dbReference type="ChEBI" id="CHEBI:15377"/>
        <dbReference type="ChEBI" id="CHEBI:15378"/>
        <dbReference type="ChEBI" id="CHEBI:16526"/>
        <dbReference type="ChEBI" id="CHEBI:17544"/>
        <dbReference type="EC" id="4.2.1.1"/>
    </reaction>
</comment>
<dbReference type="Pfam" id="PF00484">
    <property type="entry name" value="Pro_CA"/>
    <property type="match status" value="1"/>
</dbReference>
<dbReference type="InterPro" id="IPR036874">
    <property type="entry name" value="Carbonic_anhydrase_sf"/>
</dbReference>
<reference evidence="9 10" key="1">
    <citation type="submission" date="2021-11" db="EMBL/GenBank/DDBJ databases">
        <authorList>
            <person name="Oh E.-T."/>
            <person name="Kim S.-B."/>
        </authorList>
    </citation>
    <scope>NUCLEOTIDE SEQUENCE [LARGE SCALE GENOMIC DNA]</scope>
    <source>
        <strain evidence="9 10">MMS20-SJTN17</strain>
    </source>
</reference>
<gene>
    <name evidence="9" type="ORF">LJ655_11035</name>
</gene>
<dbReference type="InterPro" id="IPR045066">
    <property type="entry name" value="Beta_CA_cladeB"/>
</dbReference>
<dbReference type="PANTHER" id="PTHR11002:SF76">
    <property type="entry name" value="CARBONIC ANHYDRASE"/>
    <property type="match status" value="1"/>
</dbReference>
<evidence type="ECO:0000256" key="4">
    <source>
        <dbReference type="ARBA" id="ARBA00022723"/>
    </source>
</evidence>
<evidence type="ECO:0000256" key="5">
    <source>
        <dbReference type="ARBA" id="ARBA00022833"/>
    </source>
</evidence>
<dbReference type="EMBL" id="JAJITC010000005">
    <property type="protein sequence ID" value="MCC8402421.1"/>
    <property type="molecule type" value="Genomic_DNA"/>
</dbReference>
<comment type="similarity">
    <text evidence="2 8">Belongs to the beta-class carbonic anhydrase family.</text>
</comment>
<evidence type="ECO:0000256" key="3">
    <source>
        <dbReference type="ARBA" id="ARBA00012925"/>
    </source>
</evidence>
<organism evidence="9 10">
    <name type="scientific">Paraburkholderia translucens</name>
    <dbReference type="NCBI Taxonomy" id="2886945"/>
    <lineage>
        <taxon>Bacteria</taxon>
        <taxon>Pseudomonadati</taxon>
        <taxon>Pseudomonadota</taxon>
        <taxon>Betaproteobacteria</taxon>
        <taxon>Burkholderiales</taxon>
        <taxon>Burkholderiaceae</taxon>
        <taxon>Paraburkholderia</taxon>
    </lineage>
</organism>
<dbReference type="SUPFAM" id="SSF53056">
    <property type="entry name" value="beta-carbonic anhydrase, cab"/>
    <property type="match status" value="1"/>
</dbReference>
<evidence type="ECO:0000256" key="2">
    <source>
        <dbReference type="ARBA" id="ARBA00006217"/>
    </source>
</evidence>
<evidence type="ECO:0000256" key="6">
    <source>
        <dbReference type="ARBA" id="ARBA00023239"/>
    </source>
</evidence>
<comment type="caution">
    <text evidence="9">The sequence shown here is derived from an EMBL/GenBank/DDBJ whole genome shotgun (WGS) entry which is preliminary data.</text>
</comment>
<name>A0ABS8KCD0_9BURK</name>
<keyword evidence="10" id="KW-1185">Reference proteome</keyword>
<protein>
    <recommendedName>
        <fullName evidence="3 8">Carbonic anhydrase</fullName>
        <ecNumber evidence="3 8">4.2.1.1</ecNumber>
    </recommendedName>
    <alternativeName>
        <fullName evidence="8">Carbonate dehydratase</fullName>
    </alternativeName>
</protein>
<dbReference type="InterPro" id="IPR001765">
    <property type="entry name" value="Carbonic_anhydrase"/>
</dbReference>
<evidence type="ECO:0000256" key="7">
    <source>
        <dbReference type="ARBA" id="ARBA00048348"/>
    </source>
</evidence>
<evidence type="ECO:0000256" key="8">
    <source>
        <dbReference type="RuleBase" id="RU003956"/>
    </source>
</evidence>
<evidence type="ECO:0000256" key="1">
    <source>
        <dbReference type="ARBA" id="ARBA00001947"/>
    </source>
</evidence>
<comment type="cofactor">
    <cofactor evidence="1">
        <name>Zn(2+)</name>
        <dbReference type="ChEBI" id="CHEBI:29105"/>
    </cofactor>
</comment>
<dbReference type="PROSITE" id="PS00705">
    <property type="entry name" value="PROK_CO2_ANHYDRASE_2"/>
    <property type="match status" value="1"/>
</dbReference>
<dbReference type="SMART" id="SM00947">
    <property type="entry name" value="Pro_CA"/>
    <property type="match status" value="1"/>
</dbReference>
<dbReference type="InterPro" id="IPR015892">
    <property type="entry name" value="Carbonic_anhydrase_CS"/>
</dbReference>